<evidence type="ECO:0000256" key="5">
    <source>
        <dbReference type="ARBA" id="ARBA00023136"/>
    </source>
</evidence>
<name>A0A6G7PTS5_9BACT</name>
<protein>
    <submittedName>
        <fullName evidence="6">Iron export ABC transporter permease subunit FetB</fullName>
    </submittedName>
</protein>
<reference evidence="6 7" key="1">
    <citation type="submission" date="2020-02" db="EMBL/GenBank/DDBJ databases">
        <title>Genome analysis of Thermosulfuriphilus ammonigenes ST65T, an anaerobic thermophilic chemolithoautotrophic bacterium isolated from a deep-sea hydrothermal vent.</title>
        <authorList>
            <person name="Slobodkina G."/>
            <person name="Allioux M."/>
            <person name="Merkel A."/>
            <person name="Alain K."/>
            <person name="Jebbar M."/>
            <person name="Slobodkin A."/>
        </authorList>
    </citation>
    <scope>NUCLEOTIDE SEQUENCE [LARGE SCALE GENOMIC DNA]</scope>
    <source>
        <strain evidence="6 7">ST65</strain>
    </source>
</reference>
<evidence type="ECO:0000256" key="3">
    <source>
        <dbReference type="ARBA" id="ARBA00022692"/>
    </source>
</evidence>
<dbReference type="AlphaFoldDB" id="A0A6G7PTS5"/>
<dbReference type="KEGG" id="tav:G4V39_01820"/>
<dbReference type="Pfam" id="PF03649">
    <property type="entry name" value="UPF0014"/>
    <property type="match status" value="1"/>
</dbReference>
<comment type="similarity">
    <text evidence="2">Belongs to the UPF0014 family.</text>
</comment>
<organism evidence="6 7">
    <name type="scientific">Thermosulfuriphilus ammonigenes</name>
    <dbReference type="NCBI Taxonomy" id="1936021"/>
    <lineage>
        <taxon>Bacteria</taxon>
        <taxon>Pseudomonadati</taxon>
        <taxon>Thermodesulfobacteriota</taxon>
        <taxon>Thermodesulfobacteria</taxon>
        <taxon>Thermodesulfobacteriales</taxon>
        <taxon>Thermodesulfobacteriaceae</taxon>
        <taxon>Thermosulfuriphilus</taxon>
    </lineage>
</organism>
<dbReference type="Proteomes" id="UP000502179">
    <property type="component" value="Chromosome"/>
</dbReference>
<evidence type="ECO:0000256" key="4">
    <source>
        <dbReference type="ARBA" id="ARBA00022989"/>
    </source>
</evidence>
<evidence type="ECO:0000256" key="1">
    <source>
        <dbReference type="ARBA" id="ARBA00004141"/>
    </source>
</evidence>
<keyword evidence="5" id="KW-0472">Membrane</keyword>
<keyword evidence="4" id="KW-1133">Transmembrane helix</keyword>
<evidence type="ECO:0000313" key="7">
    <source>
        <dbReference type="Proteomes" id="UP000502179"/>
    </source>
</evidence>
<evidence type="ECO:0000256" key="2">
    <source>
        <dbReference type="ARBA" id="ARBA00005268"/>
    </source>
</evidence>
<comment type="subcellular location">
    <subcellularLocation>
        <location evidence="1">Membrane</location>
        <topology evidence="1">Multi-pass membrane protein</topology>
    </subcellularLocation>
</comment>
<dbReference type="InterPro" id="IPR005226">
    <property type="entry name" value="UPF0014_fam"/>
</dbReference>
<dbReference type="EMBL" id="CP048877">
    <property type="protein sequence ID" value="QIJ71085.1"/>
    <property type="molecule type" value="Genomic_DNA"/>
</dbReference>
<evidence type="ECO:0000313" key="6">
    <source>
        <dbReference type="EMBL" id="QIJ71085.1"/>
    </source>
</evidence>
<dbReference type="RefSeq" id="WP_166031307.1">
    <property type="nucleotide sequence ID" value="NZ_CP048877.1"/>
</dbReference>
<keyword evidence="3" id="KW-0812">Transmembrane</keyword>
<dbReference type="GO" id="GO:0005886">
    <property type="term" value="C:plasma membrane"/>
    <property type="evidence" value="ECO:0007669"/>
    <property type="project" value="TreeGrafter"/>
</dbReference>
<gene>
    <name evidence="6" type="primary">fetB</name>
    <name evidence="6" type="ORF">G4V39_01820</name>
</gene>
<sequence length="264" mass="28936">MTQITLGPLDLFWASTLVLLAGILSLILGLGLERRLLWAALRTVVQLSILGLVLKGIFAHESPWSVTFILIFMILMASREAVARSSRSYTGIFWNAAATMSFSAILVGGIVTQLIVGVKPWYHPQYVIPLMGMILGNSLNGVSLSLDRFLDYLVSHREEVELYLSYGATRGEALRRPWQMAVRTGLIPIVNAMSVAGVVSLPGMMTGQILAGADPLQAVAYQILVMFMLAAAYALGTTLVTFWAGRHLIDSEVRLCLEKLVKKR</sequence>
<proteinExistence type="inferred from homology"/>
<keyword evidence="7" id="KW-1185">Reference proteome</keyword>
<dbReference type="PANTHER" id="PTHR30028:SF0">
    <property type="entry name" value="PROTEIN ALUMINUM SENSITIVE 3"/>
    <property type="match status" value="1"/>
</dbReference>
<dbReference type="PANTHER" id="PTHR30028">
    <property type="entry name" value="UPF0014 INNER MEMBRANE PROTEIN YBBM-RELATED"/>
    <property type="match status" value="1"/>
</dbReference>
<accession>A0A6G7PTS5</accession>